<dbReference type="InterPro" id="IPR001737">
    <property type="entry name" value="KsgA/Erm"/>
</dbReference>
<dbReference type="GO" id="GO:0000179">
    <property type="term" value="F:rRNA (adenine-N6,N6-)-dimethyltransferase activity"/>
    <property type="evidence" value="ECO:0007669"/>
    <property type="project" value="UniProtKB-UniRule"/>
</dbReference>
<feature type="binding site" evidence="8">
    <location>
        <position position="146"/>
    </location>
    <ligand>
        <name>S-adenosyl-L-methionine</name>
        <dbReference type="ChEBI" id="CHEBI:59789"/>
    </ligand>
</feature>
<comment type="similarity">
    <text evidence="8 9">Belongs to the class I-like SAM-binding methyltransferase superfamily. rRNA adenine N(6)-methyltransferase family.</text>
</comment>
<comment type="caution">
    <text evidence="12">The sequence shown here is derived from an EMBL/GenBank/DDBJ whole genome shotgun (WGS) entry which is preliminary data.</text>
</comment>
<keyword evidence="5 8" id="KW-0694">RNA-binding</keyword>
<evidence type="ECO:0000256" key="2">
    <source>
        <dbReference type="ARBA" id="ARBA00022603"/>
    </source>
</evidence>
<feature type="transmembrane region" description="Helical" evidence="10">
    <location>
        <begin position="6"/>
        <end position="24"/>
    </location>
</feature>
<dbReference type="EC" id="2.1.1.-" evidence="9"/>
<evidence type="ECO:0000256" key="3">
    <source>
        <dbReference type="ARBA" id="ARBA00022679"/>
    </source>
</evidence>
<sequence length="346" mass="40088">LLKLQFIIFTFIYFLHLEFCNAMPKPKIKLQVGKNNISRQEIPFKTSYGQHILKNPLIVNSIIEKAAIKQGDTIFEVGPGTGNLTVKLLEKARKAKCYFIYLFFTLFLFYIFKVVACEIDYRLAAELTKRVQGSALQSKLEILPGDALKVQWPFFDVCVANLPFQISSPFVFRLLLHRPPFRCAVLMFQKEFAQRLVAKPGDRLYCRLSVNVQLLAKVNAVIKVGRNNFRPPPKVDATVVRFELKMPPPPIDFQEWDGLLRIAFLRKNKSLSSAFKFKKVLDMLDKNYRVHCSVNNIKIEDDFNVKSEVYRILNEKNFQDCRARSMTIDDFLILLEAFNSAGFHFR</sequence>
<accession>A0A0V1EXI1</accession>
<dbReference type="EMBL" id="JYDR01000006">
    <property type="protein sequence ID" value="KRY77763.1"/>
    <property type="molecule type" value="Genomic_DNA"/>
</dbReference>
<dbReference type="PANTHER" id="PTHR11727:SF7">
    <property type="entry name" value="DIMETHYLADENOSINE TRANSFERASE-RELATED"/>
    <property type="match status" value="1"/>
</dbReference>
<protein>
    <recommendedName>
        <fullName evidence="9">rRNA adenine N(6)-methyltransferase</fullName>
        <ecNumber evidence="9">2.1.1.-</ecNumber>
    </recommendedName>
</protein>
<reference evidence="12 13" key="1">
    <citation type="submission" date="2015-01" db="EMBL/GenBank/DDBJ databases">
        <title>Evolution of Trichinella species and genotypes.</title>
        <authorList>
            <person name="Korhonen P.K."/>
            <person name="Edoardo P."/>
            <person name="Giuseppe L.R."/>
            <person name="Gasser R.B."/>
        </authorList>
    </citation>
    <scope>NUCLEOTIDE SEQUENCE [LARGE SCALE GENOMIC DNA]</scope>
    <source>
        <strain evidence="12">ISS13</strain>
    </source>
</reference>
<feature type="binding site" evidence="8">
    <location>
        <position position="78"/>
    </location>
    <ligand>
        <name>S-adenosyl-L-methionine</name>
        <dbReference type="ChEBI" id="CHEBI:59789"/>
    </ligand>
</feature>
<dbReference type="Proteomes" id="UP000054632">
    <property type="component" value="Unassembled WGS sequence"/>
</dbReference>
<keyword evidence="10" id="KW-0472">Membrane</keyword>
<dbReference type="SMART" id="SM00650">
    <property type="entry name" value="rADc"/>
    <property type="match status" value="1"/>
</dbReference>
<dbReference type="InterPro" id="IPR020598">
    <property type="entry name" value="rRNA_Ade_methylase_Trfase_N"/>
</dbReference>
<dbReference type="InterPro" id="IPR029063">
    <property type="entry name" value="SAM-dependent_MTases_sf"/>
</dbReference>
<organism evidence="12 13">
    <name type="scientific">Trichinella pseudospiralis</name>
    <name type="common">Parasitic roundworm</name>
    <dbReference type="NCBI Taxonomy" id="6337"/>
    <lineage>
        <taxon>Eukaryota</taxon>
        <taxon>Metazoa</taxon>
        <taxon>Ecdysozoa</taxon>
        <taxon>Nematoda</taxon>
        <taxon>Enoplea</taxon>
        <taxon>Dorylaimia</taxon>
        <taxon>Trichinellida</taxon>
        <taxon>Trichinellidae</taxon>
        <taxon>Trichinella</taxon>
    </lineage>
</organism>
<dbReference type="Gene3D" id="1.10.8.480">
    <property type="match status" value="1"/>
</dbReference>
<dbReference type="PANTHER" id="PTHR11727">
    <property type="entry name" value="DIMETHYLADENOSINE TRANSFERASE"/>
    <property type="match status" value="1"/>
</dbReference>
<feature type="binding site" evidence="8">
    <location>
        <position position="53"/>
    </location>
    <ligand>
        <name>S-adenosyl-L-methionine</name>
        <dbReference type="ChEBI" id="CHEBI:59789"/>
    </ligand>
</feature>
<evidence type="ECO:0000256" key="9">
    <source>
        <dbReference type="RuleBase" id="RU362106"/>
    </source>
</evidence>
<dbReference type="GO" id="GO:0005730">
    <property type="term" value="C:nucleolus"/>
    <property type="evidence" value="ECO:0007669"/>
    <property type="project" value="TreeGrafter"/>
</dbReference>
<proteinExistence type="inferred from homology"/>
<dbReference type="SUPFAM" id="SSF53335">
    <property type="entry name" value="S-adenosyl-L-methionine-dependent methyltransferases"/>
    <property type="match status" value="1"/>
</dbReference>
<feature type="transmembrane region" description="Helical" evidence="10">
    <location>
        <begin position="97"/>
        <end position="116"/>
    </location>
</feature>
<feature type="binding site" evidence="8">
    <location>
        <position position="51"/>
    </location>
    <ligand>
        <name>S-adenosyl-L-methionine</name>
        <dbReference type="ChEBI" id="CHEBI:59789"/>
    </ligand>
</feature>
<comment type="subunit">
    <text evidence="6">Part of the small subunit (SSU) processome, composed of more than 70 proteins and the RNA chaperone small nucleolar RNA (snoRNA) U3.</text>
</comment>
<dbReference type="GO" id="GO:0003723">
    <property type="term" value="F:RNA binding"/>
    <property type="evidence" value="ECO:0007669"/>
    <property type="project" value="UniProtKB-UniRule"/>
</dbReference>
<feature type="non-terminal residue" evidence="12">
    <location>
        <position position="1"/>
    </location>
</feature>
<dbReference type="Pfam" id="PF00398">
    <property type="entry name" value="RrnaAD"/>
    <property type="match status" value="2"/>
</dbReference>
<dbReference type="Gene3D" id="3.40.50.150">
    <property type="entry name" value="Vaccinia Virus protein VP39"/>
    <property type="match status" value="1"/>
</dbReference>
<feature type="domain" description="Ribosomal RNA adenine methylase transferase N-terminal" evidence="11">
    <location>
        <begin position="58"/>
        <end position="246"/>
    </location>
</feature>
<comment type="function">
    <text evidence="7">Specifically dimethylates two adjacent adenosines in the loop of a conserved hairpin near the 3'-end of 18S rRNA in the 40S particle. Involved in the pre-rRNA processing steps leading to small-subunit rRNA production independently of its RNA-modifying catalytic activity. Part of the small subunit (SSU) processome, first precursor of the small eukaryotic ribosomal subunit. During the assembly of the SSU processome in the nucleolus, many ribosome biogenesis factors, an RNA chaperone and ribosomal proteins associate with the nascent pre-rRNA and work in concert to generate RNA folding, modifications, rearrangements and cleavage as well as targeted degradation of pre-ribosomal RNA by the RNA exosome.</text>
</comment>
<dbReference type="AlphaFoldDB" id="A0A0V1EXI1"/>
<evidence type="ECO:0000256" key="1">
    <source>
        <dbReference type="ARBA" id="ARBA00022552"/>
    </source>
</evidence>
<evidence type="ECO:0000256" key="6">
    <source>
        <dbReference type="ARBA" id="ARBA00035020"/>
    </source>
</evidence>
<dbReference type="NCBIfam" id="TIGR00755">
    <property type="entry name" value="ksgA"/>
    <property type="match status" value="1"/>
</dbReference>
<evidence type="ECO:0000313" key="12">
    <source>
        <dbReference type="EMBL" id="KRY77763.1"/>
    </source>
</evidence>
<keyword evidence="4 8" id="KW-0949">S-adenosyl-L-methionine</keyword>
<feature type="binding site" evidence="8">
    <location>
        <position position="161"/>
    </location>
    <ligand>
        <name>S-adenosyl-L-methionine</name>
        <dbReference type="ChEBI" id="CHEBI:59789"/>
    </ligand>
</feature>
<keyword evidence="3 8" id="KW-0808">Transferase</keyword>
<evidence type="ECO:0000256" key="7">
    <source>
        <dbReference type="ARBA" id="ARBA00046134"/>
    </source>
</evidence>
<keyword evidence="1 9" id="KW-0698">rRNA processing</keyword>
<keyword evidence="2 8" id="KW-0489">Methyltransferase</keyword>
<evidence type="ECO:0000256" key="5">
    <source>
        <dbReference type="ARBA" id="ARBA00022884"/>
    </source>
</evidence>
<name>A0A0V1EXI1_TRIPS</name>
<evidence type="ECO:0000313" key="13">
    <source>
        <dbReference type="Proteomes" id="UP000054632"/>
    </source>
</evidence>
<keyword evidence="10" id="KW-0812">Transmembrane</keyword>
<dbReference type="CDD" id="cd02440">
    <property type="entry name" value="AdoMet_MTases"/>
    <property type="match status" value="1"/>
</dbReference>
<gene>
    <name evidence="12" type="primary">DIMT1</name>
    <name evidence="12" type="ORF">T4A_5309</name>
</gene>
<dbReference type="PROSITE" id="PS51689">
    <property type="entry name" value="SAM_RNA_A_N6_MT"/>
    <property type="match status" value="1"/>
</dbReference>
<evidence type="ECO:0000259" key="11">
    <source>
        <dbReference type="SMART" id="SM00650"/>
    </source>
</evidence>
<dbReference type="InterPro" id="IPR011530">
    <property type="entry name" value="rRNA_adenine_dimethylase"/>
</dbReference>
<feature type="binding site" evidence="8">
    <location>
        <position position="118"/>
    </location>
    <ligand>
        <name>S-adenosyl-L-methionine</name>
        <dbReference type="ChEBI" id="CHEBI:59789"/>
    </ligand>
</feature>
<evidence type="ECO:0000256" key="4">
    <source>
        <dbReference type="ARBA" id="ARBA00022691"/>
    </source>
</evidence>
<evidence type="ECO:0000256" key="10">
    <source>
        <dbReference type="SAM" id="Phobius"/>
    </source>
</evidence>
<evidence type="ECO:0000256" key="8">
    <source>
        <dbReference type="PROSITE-ProRule" id="PRU01026"/>
    </source>
</evidence>
<keyword evidence="10" id="KW-1133">Transmembrane helix</keyword>